<dbReference type="EMBL" id="NMUH01003993">
    <property type="protein sequence ID" value="MQM07934.1"/>
    <property type="molecule type" value="Genomic_DNA"/>
</dbReference>
<dbReference type="Proteomes" id="UP000652761">
    <property type="component" value="Unassembled WGS sequence"/>
</dbReference>
<keyword evidence="4" id="KW-1185">Reference proteome</keyword>
<name>A0A843WVI1_COLES</name>
<organism evidence="3 4">
    <name type="scientific">Colocasia esculenta</name>
    <name type="common">Wild taro</name>
    <name type="synonym">Arum esculentum</name>
    <dbReference type="NCBI Taxonomy" id="4460"/>
    <lineage>
        <taxon>Eukaryota</taxon>
        <taxon>Viridiplantae</taxon>
        <taxon>Streptophyta</taxon>
        <taxon>Embryophyta</taxon>
        <taxon>Tracheophyta</taxon>
        <taxon>Spermatophyta</taxon>
        <taxon>Magnoliopsida</taxon>
        <taxon>Liliopsida</taxon>
        <taxon>Araceae</taxon>
        <taxon>Aroideae</taxon>
        <taxon>Colocasieae</taxon>
        <taxon>Colocasia</taxon>
    </lineage>
</organism>
<evidence type="ECO:0000313" key="4">
    <source>
        <dbReference type="Proteomes" id="UP000652761"/>
    </source>
</evidence>
<feature type="compositionally biased region" description="Basic and acidic residues" evidence="2">
    <location>
        <begin position="570"/>
        <end position="583"/>
    </location>
</feature>
<reference evidence="3" key="1">
    <citation type="submission" date="2017-07" db="EMBL/GenBank/DDBJ databases">
        <title>Taro Niue Genome Assembly and Annotation.</title>
        <authorList>
            <person name="Atibalentja N."/>
            <person name="Keating K."/>
            <person name="Fields C.J."/>
        </authorList>
    </citation>
    <scope>NUCLEOTIDE SEQUENCE</scope>
    <source>
        <strain evidence="3">Niue_2</strain>
        <tissue evidence="3">Leaf</tissue>
    </source>
</reference>
<dbReference type="PANTHER" id="PTHR33427:SF2">
    <property type="entry name" value="TRICHOHYALIN"/>
    <property type="match status" value="1"/>
</dbReference>
<feature type="coiled-coil region" evidence="1">
    <location>
        <begin position="304"/>
        <end position="387"/>
    </location>
</feature>
<protein>
    <submittedName>
        <fullName evidence="3">Uncharacterized protein</fullName>
    </submittedName>
</protein>
<dbReference type="OrthoDB" id="608866at2759"/>
<evidence type="ECO:0000256" key="2">
    <source>
        <dbReference type="SAM" id="MobiDB-lite"/>
    </source>
</evidence>
<accession>A0A843WVI1</accession>
<dbReference type="PANTHER" id="PTHR33427">
    <property type="entry name" value="HNH ENDONUCLEASE"/>
    <property type="match status" value="1"/>
</dbReference>
<feature type="region of interest" description="Disordered" evidence="2">
    <location>
        <begin position="443"/>
        <end position="464"/>
    </location>
</feature>
<feature type="region of interest" description="Disordered" evidence="2">
    <location>
        <begin position="676"/>
        <end position="700"/>
    </location>
</feature>
<evidence type="ECO:0000256" key="1">
    <source>
        <dbReference type="SAM" id="Coils"/>
    </source>
</evidence>
<evidence type="ECO:0000313" key="3">
    <source>
        <dbReference type="EMBL" id="MQM07934.1"/>
    </source>
</evidence>
<proteinExistence type="predicted"/>
<dbReference type="AlphaFoldDB" id="A0A843WVI1"/>
<gene>
    <name evidence="3" type="ORF">Taro_040780</name>
</gene>
<keyword evidence="1" id="KW-0175">Coiled coil</keyword>
<sequence>MAMAGKPQFTEEDMVVEDGLGYPTAYAKLCRKVSTYSQGPPFAILPYALQPHESARVKEFNQIFPIVNPDATPTADPRTYINLLWKQLSHLGNAGFDPALFRVDPCGNVLYFHADSASPLYWDIDHWFPCARGGRTVLSNLRLLQWQVCKKKHTKLEFLIPWWDLQLGISVNQFLCIFASRNSDFRNRAFSYLFLEGGNEELNELEFVEGHTFPQHFSERKRQVGLAPAAVTISQRHPGAALLKHLNHKSRPLRPSSPSLDDKEGLGKAIHRSWPSMSKENDDPNVCNNENKNPYFSIALARESLRGREEAKKKQAEMRELEDELGELKQKNEAERVVLQDLEAALIWKRKRMEKCRRLSEAQASYRAQLEKMIRDAMHQNVVYKEQVRLNQAACNTLVARLEAQKTMLDTSEEELLKRCKQRDDLEKQVIPFCEEHGRKRSWTDDMLNEDGPDDTTHLSQSSRRKMRKALRKELRVFLEEEQKASELGISFDGGFEMERLVEYRTSDSDELAVDCQLKGPATEQGQGSHQPVEEEGHMTQLGKRNVEKWLQMLLDKAEDGPCAVSSARDIADPDNHTEETIRKLNAANPPKEIKFLRLKEASEKKEEDTASVVLSEKSNLIDPGRKSFSSCRGTESSRNLDVKGKAYVRMDSPRTSSRFTSSPLMMGVKRGIDCISRRPPVIGDNDVDGNQPSRRRASQ</sequence>
<feature type="region of interest" description="Disordered" evidence="2">
    <location>
        <begin position="565"/>
        <end position="587"/>
    </location>
</feature>
<comment type="caution">
    <text evidence="3">The sequence shown here is derived from an EMBL/GenBank/DDBJ whole genome shotgun (WGS) entry which is preliminary data.</text>
</comment>